<sequence length="320" mass="36681">MLGDCSTRVTVALATPVRPDILGQRLEDYEKVIPTLRTLRLCHRFGRGTDVHVTKLPAELELAIEACVVRSSQHFYSERIRAFRHYEGRCAPMDHLPDCASPLEDQVGDQDLEKCENCEDIYWEPENCKNICDSTSEDLCWYCSQQPDPQNCGRTCMAKQRHAMNALASDWDYDMRDPCAELDWGRMIDSSPSGAFARCARICYLTATKQVLRKKKYEMSEEEFECGGAILRGMQTIISPKRLGTTVESEIRKRFKRALQVLCLEPYVHPSQQHTFLDRGDGNKSDDAVHPAQGSQKHRAEEWPKQVFLMETKADYTFEL</sequence>
<dbReference type="AlphaFoldDB" id="A0AAI8YXL6"/>
<dbReference type="EMBL" id="CAVMBE010000019">
    <property type="protein sequence ID" value="CAK3985677.1"/>
    <property type="molecule type" value="Genomic_DNA"/>
</dbReference>
<name>A0AAI8YXL6_9PEZI</name>
<accession>A0AAI8YXL6</accession>
<feature type="region of interest" description="Disordered" evidence="1">
    <location>
        <begin position="274"/>
        <end position="301"/>
    </location>
</feature>
<evidence type="ECO:0000313" key="3">
    <source>
        <dbReference type="Proteomes" id="UP001296104"/>
    </source>
</evidence>
<protein>
    <submittedName>
        <fullName evidence="2">Uncharacterized protein</fullName>
    </submittedName>
</protein>
<reference evidence="2" key="1">
    <citation type="submission" date="2023-11" db="EMBL/GenBank/DDBJ databases">
        <authorList>
            <person name="Alioto T."/>
            <person name="Alioto T."/>
            <person name="Gomez Garrido J."/>
        </authorList>
    </citation>
    <scope>NUCLEOTIDE SEQUENCE</scope>
</reference>
<proteinExistence type="predicted"/>
<comment type="caution">
    <text evidence="2">The sequence shown here is derived from an EMBL/GenBank/DDBJ whole genome shotgun (WGS) entry which is preliminary data.</text>
</comment>
<evidence type="ECO:0000256" key="1">
    <source>
        <dbReference type="SAM" id="MobiDB-lite"/>
    </source>
</evidence>
<organism evidence="2 3">
    <name type="scientific">Lecanosticta acicola</name>
    <dbReference type="NCBI Taxonomy" id="111012"/>
    <lineage>
        <taxon>Eukaryota</taxon>
        <taxon>Fungi</taxon>
        <taxon>Dikarya</taxon>
        <taxon>Ascomycota</taxon>
        <taxon>Pezizomycotina</taxon>
        <taxon>Dothideomycetes</taxon>
        <taxon>Dothideomycetidae</taxon>
        <taxon>Mycosphaerellales</taxon>
        <taxon>Mycosphaerellaceae</taxon>
        <taxon>Lecanosticta</taxon>
    </lineage>
</organism>
<keyword evidence="3" id="KW-1185">Reference proteome</keyword>
<gene>
    <name evidence="2" type="ORF">LECACI_7A003851</name>
</gene>
<feature type="compositionally biased region" description="Basic and acidic residues" evidence="1">
    <location>
        <begin position="276"/>
        <end position="289"/>
    </location>
</feature>
<evidence type="ECO:0000313" key="2">
    <source>
        <dbReference type="EMBL" id="CAK3985677.1"/>
    </source>
</evidence>
<dbReference type="Proteomes" id="UP001296104">
    <property type="component" value="Unassembled WGS sequence"/>
</dbReference>